<gene>
    <name evidence="2" type="ORF">DW813_10580</name>
</gene>
<dbReference type="EMBL" id="QSIQ01000015">
    <property type="protein sequence ID" value="RHD02966.1"/>
    <property type="molecule type" value="Genomic_DNA"/>
</dbReference>
<comment type="caution">
    <text evidence="2">The sequence shown here is derived from an EMBL/GenBank/DDBJ whole genome shotgun (WGS) entry which is preliminary data.</text>
</comment>
<dbReference type="PANTHER" id="PTHR37291:SF1">
    <property type="entry name" value="TYPE IV METHYL-DIRECTED RESTRICTION ENZYME ECOKMCRB SUBUNIT"/>
    <property type="match status" value="1"/>
</dbReference>
<evidence type="ECO:0000313" key="2">
    <source>
        <dbReference type="EMBL" id="RHD02966.1"/>
    </source>
</evidence>
<accession>A0A396AHU9</accession>
<dbReference type="GO" id="GO:0016887">
    <property type="term" value="F:ATP hydrolysis activity"/>
    <property type="evidence" value="ECO:0007669"/>
    <property type="project" value="InterPro"/>
</dbReference>
<dbReference type="InterPro" id="IPR052934">
    <property type="entry name" value="Methyl-DNA_Rec/Restrict_Enz"/>
</dbReference>
<dbReference type="SUPFAM" id="SSF52540">
    <property type="entry name" value="P-loop containing nucleoside triphosphate hydrolases"/>
    <property type="match status" value="1"/>
</dbReference>
<dbReference type="Pfam" id="PF07728">
    <property type="entry name" value="AAA_5"/>
    <property type="match status" value="1"/>
</dbReference>
<dbReference type="AlphaFoldDB" id="A0A396AHU9"/>
<dbReference type="InterPro" id="IPR027417">
    <property type="entry name" value="P-loop_NTPase"/>
</dbReference>
<feature type="domain" description="ATPase dynein-related AAA" evidence="1">
    <location>
        <begin position="351"/>
        <end position="524"/>
    </location>
</feature>
<dbReference type="Gene3D" id="3.40.50.300">
    <property type="entry name" value="P-loop containing nucleotide triphosphate hydrolases"/>
    <property type="match status" value="1"/>
</dbReference>
<evidence type="ECO:0000313" key="3">
    <source>
        <dbReference type="Proteomes" id="UP000266391"/>
    </source>
</evidence>
<protein>
    <recommendedName>
        <fullName evidence="1">ATPase dynein-related AAA domain-containing protein</fullName>
    </recommendedName>
</protein>
<dbReference type="GO" id="GO:0005524">
    <property type="term" value="F:ATP binding"/>
    <property type="evidence" value="ECO:0007669"/>
    <property type="project" value="InterPro"/>
</dbReference>
<name>A0A396AHU9_9FIRM</name>
<dbReference type="PANTHER" id="PTHR37291">
    <property type="entry name" value="5-METHYLCYTOSINE-SPECIFIC RESTRICTION ENZYME B"/>
    <property type="match status" value="1"/>
</dbReference>
<dbReference type="InterPro" id="IPR011704">
    <property type="entry name" value="ATPase_dyneun-rel_AAA"/>
</dbReference>
<sequence length="665" mass="77335">MEQKINIDNLDDLQKQALVCMYYAMLPKTDARYKQRMHDWEVLEKRFGTKKTTYKHAKDAFDFYFPNNGRKGWSDDRDLKRRGHAYQEVFDLYKDYSADQLEKAVAEIIHGYENEEPTFVSMKCGFPDTVHNILNGNKDITVDGVYTLKEELNIGKHVFVTLGGDTGKSEVDWVPGFIGVAHVIREPYDFGYNGKEKYFKFDIEVDCVFEKPFKREDFLSYREAYDAPYIGPELSRDPSQALSTLDKIKAVAVIRAVLDEFPEMLEKFKEIFDREFMDRVLGAVTVMIPTSVKFGESKEDAVNSIQEEMSIENEGSEEEEMESKPYIEPDYYTGCSRKNKDTGSVYAHNRIVFGAPGTGKSFKLDDEQKDLISEGGEYERVTFHPDYSYANFVGTYKPVPTKNGISYEYVPGPFMRTYVKAIENGQSENKEDVKPFLLLIEEINRANVAAVFGEVFQLLDRDDRNASQYPVKPSEDIKAYLAKELGGRPEQYDEIKIPDNMYIWSTMNSADQGVFPMDTAFKRRWNFEYIGINHKEEKIKDTYLVCDKAQVPYRVDWNELRKAINTTLASRDYKINEDKLMGSFFVSKSILENEDAFRETFKSKIIMYLFEDAAKQRRHMLFEGCDEDIRNQYSAICEEFDKRGIDIFCKEIRDKIKKEYLSELE</sequence>
<evidence type="ECO:0000259" key="1">
    <source>
        <dbReference type="Pfam" id="PF07728"/>
    </source>
</evidence>
<dbReference type="RefSeq" id="WP_118093150.1">
    <property type="nucleotide sequence ID" value="NZ_QSIQ01000015.1"/>
</dbReference>
<proteinExistence type="predicted"/>
<dbReference type="Proteomes" id="UP000266391">
    <property type="component" value="Unassembled WGS sequence"/>
</dbReference>
<reference evidence="2 3" key="1">
    <citation type="submission" date="2018-08" db="EMBL/GenBank/DDBJ databases">
        <title>A genome reference for cultivated species of the human gut microbiota.</title>
        <authorList>
            <person name="Zou Y."/>
            <person name="Xue W."/>
            <person name="Luo G."/>
        </authorList>
    </citation>
    <scope>NUCLEOTIDE SEQUENCE [LARGE SCALE GENOMIC DNA]</scope>
    <source>
        <strain evidence="2 3">AM32-8LB</strain>
    </source>
</reference>
<organism evidence="2 3">
    <name type="scientific">Roseburia inulinivorans</name>
    <dbReference type="NCBI Taxonomy" id="360807"/>
    <lineage>
        <taxon>Bacteria</taxon>
        <taxon>Bacillati</taxon>
        <taxon>Bacillota</taxon>
        <taxon>Clostridia</taxon>
        <taxon>Lachnospirales</taxon>
        <taxon>Lachnospiraceae</taxon>
        <taxon>Roseburia</taxon>
    </lineage>
</organism>